<evidence type="ECO:0000256" key="2">
    <source>
        <dbReference type="ARBA" id="ARBA00007362"/>
    </source>
</evidence>
<evidence type="ECO:0000313" key="8">
    <source>
        <dbReference type="EMBL" id="CAE31564.1"/>
    </source>
</evidence>
<sequence length="301" mass="31492">MTDMNPAGSKAGGESGGLLMGLVAVAIFAMSLPMTRLAVGDTSAPQLSPVFVTCARAALAGLLSILYLLAIRSPLPPRRVRMSLFASGMGTVVGFPLFLALALRYVDAMQAAVFTGVLPLATAVFGAILFRQRPSAAFWLCAVAGCALVLAFALYRGNGQVGYGDLMLLAAVIVGAIGYVTGAKASAAMSAGEVISWILAVTFLPMLAVSLAYWPADTVSWQAWGGVGYLGVFPMWIGFFIWYRAMTVGGAVRVSQVQLLQPFLALLFAVPIVGESLDGLTIAFSLAIIAIVYLGKRARVN</sequence>
<feature type="domain" description="EamA" evidence="7">
    <location>
        <begin position="163"/>
        <end position="294"/>
    </location>
</feature>
<feature type="transmembrane region" description="Helical" evidence="6">
    <location>
        <begin position="226"/>
        <end position="245"/>
    </location>
</feature>
<dbReference type="InterPro" id="IPR000620">
    <property type="entry name" value="EamA_dom"/>
</dbReference>
<keyword evidence="4 6" id="KW-1133">Transmembrane helix</keyword>
<keyword evidence="5 6" id="KW-0472">Membrane</keyword>
<reference evidence="9" key="1">
    <citation type="journal article" date="2003" name="Nat. Genet.">
        <title>Comparative analysis of the genome sequences of Bordetella pertussis, Bordetella parapertussis and Bordetella bronchiseptica.</title>
        <authorList>
            <person name="Parkhill J."/>
            <person name="Sebaihia M."/>
            <person name="Preston A."/>
            <person name="Murphy L.D."/>
            <person name="Thomson N.R."/>
            <person name="Harris D.E."/>
            <person name="Holden M.T.G."/>
            <person name="Churcher C.M."/>
            <person name="Bentley S.D."/>
            <person name="Mungall K.L."/>
            <person name="Cerdeno-Tarraga A.-M."/>
            <person name="Temple L."/>
            <person name="James K.D."/>
            <person name="Harris B."/>
            <person name="Quail M.A."/>
            <person name="Achtman M."/>
            <person name="Atkin R."/>
            <person name="Baker S."/>
            <person name="Basham D."/>
            <person name="Bason N."/>
            <person name="Cherevach I."/>
            <person name="Chillingworth T."/>
            <person name="Collins M."/>
            <person name="Cronin A."/>
            <person name="Davis P."/>
            <person name="Doggett J."/>
            <person name="Feltwell T."/>
            <person name="Goble A."/>
            <person name="Hamlin N."/>
            <person name="Hauser H."/>
            <person name="Holroyd S."/>
            <person name="Jagels K."/>
            <person name="Leather S."/>
            <person name="Moule S."/>
            <person name="Norberczak H."/>
            <person name="O'Neil S."/>
            <person name="Ormond D."/>
            <person name="Price C."/>
            <person name="Rabbinowitsch E."/>
            <person name="Rutter S."/>
            <person name="Sanders M."/>
            <person name="Saunders D."/>
            <person name="Seeger K."/>
            <person name="Sharp S."/>
            <person name="Simmonds M."/>
            <person name="Skelton J."/>
            <person name="Squares R."/>
            <person name="Squares S."/>
            <person name="Stevens K."/>
            <person name="Unwin L."/>
            <person name="Whitehead S."/>
            <person name="Barrell B.G."/>
            <person name="Maskell D.J."/>
        </authorList>
    </citation>
    <scope>NUCLEOTIDE SEQUENCE [LARGE SCALE GENOMIC DNA]</scope>
    <source>
        <strain evidence="9">ATCC BAA-588 / NCTC 13252 / RB50</strain>
    </source>
</reference>
<dbReference type="InterPro" id="IPR050638">
    <property type="entry name" value="AA-Vitamin_Transporters"/>
</dbReference>
<feature type="transmembrane region" description="Helical" evidence="6">
    <location>
        <begin position="50"/>
        <end position="70"/>
    </location>
</feature>
<dbReference type="GO" id="GO:0016020">
    <property type="term" value="C:membrane"/>
    <property type="evidence" value="ECO:0007669"/>
    <property type="project" value="UniProtKB-SubCell"/>
</dbReference>
<evidence type="ECO:0000259" key="7">
    <source>
        <dbReference type="Pfam" id="PF00892"/>
    </source>
</evidence>
<feature type="transmembrane region" description="Helical" evidence="6">
    <location>
        <begin position="109"/>
        <end position="130"/>
    </location>
</feature>
<comment type="similarity">
    <text evidence="2">Belongs to the EamA transporter family.</text>
</comment>
<dbReference type="PANTHER" id="PTHR32322">
    <property type="entry name" value="INNER MEMBRANE TRANSPORTER"/>
    <property type="match status" value="1"/>
</dbReference>
<proteinExistence type="inferred from homology"/>
<feature type="transmembrane region" description="Helical" evidence="6">
    <location>
        <begin position="137"/>
        <end position="155"/>
    </location>
</feature>
<feature type="transmembrane region" description="Helical" evidence="6">
    <location>
        <begin position="279"/>
        <end position="295"/>
    </location>
</feature>
<evidence type="ECO:0000256" key="4">
    <source>
        <dbReference type="ARBA" id="ARBA00022989"/>
    </source>
</evidence>
<feature type="transmembrane region" description="Helical" evidence="6">
    <location>
        <begin position="194"/>
        <end position="214"/>
    </location>
</feature>
<gene>
    <name evidence="8" type="ordered locus">BB1066</name>
</gene>
<keyword evidence="3 6" id="KW-0812">Transmembrane</keyword>
<protein>
    <submittedName>
        <fullName evidence="8">Membrane protein</fullName>
    </submittedName>
</protein>
<feature type="transmembrane region" description="Helical" evidence="6">
    <location>
        <begin position="161"/>
        <end position="182"/>
    </location>
</feature>
<name>A0A0H3LIN4_BORBR</name>
<dbReference type="Proteomes" id="UP000001027">
    <property type="component" value="Chromosome"/>
</dbReference>
<dbReference type="EMBL" id="BX640440">
    <property type="protein sequence ID" value="CAE31564.1"/>
    <property type="molecule type" value="Genomic_DNA"/>
</dbReference>
<dbReference type="HOGENOM" id="CLU_056500_0_1_4"/>
<dbReference type="InterPro" id="IPR037185">
    <property type="entry name" value="EmrE-like"/>
</dbReference>
<evidence type="ECO:0000256" key="6">
    <source>
        <dbReference type="SAM" id="Phobius"/>
    </source>
</evidence>
<dbReference type="AlphaFoldDB" id="A0A0H3LIN4"/>
<dbReference type="PANTHER" id="PTHR32322:SF2">
    <property type="entry name" value="EAMA DOMAIN-CONTAINING PROTEIN"/>
    <property type="match status" value="1"/>
</dbReference>
<dbReference type="Pfam" id="PF00892">
    <property type="entry name" value="EamA"/>
    <property type="match status" value="2"/>
</dbReference>
<dbReference type="RefSeq" id="WP_003808817.1">
    <property type="nucleotide sequence ID" value="NC_002927.3"/>
</dbReference>
<dbReference type="SUPFAM" id="SSF103481">
    <property type="entry name" value="Multidrug resistance efflux transporter EmrE"/>
    <property type="match status" value="2"/>
</dbReference>
<accession>A0A0H3LIN4</accession>
<dbReference type="eggNOG" id="COG0697">
    <property type="taxonomic scope" value="Bacteria"/>
</dbReference>
<evidence type="ECO:0000313" key="9">
    <source>
        <dbReference type="Proteomes" id="UP000001027"/>
    </source>
</evidence>
<dbReference type="KEGG" id="bbr:BB1066"/>
<feature type="transmembrane region" description="Helical" evidence="6">
    <location>
        <begin position="12"/>
        <end position="30"/>
    </location>
</feature>
<evidence type="ECO:0000256" key="3">
    <source>
        <dbReference type="ARBA" id="ARBA00022692"/>
    </source>
</evidence>
<feature type="domain" description="EamA" evidence="7">
    <location>
        <begin position="17"/>
        <end position="147"/>
    </location>
</feature>
<evidence type="ECO:0000256" key="5">
    <source>
        <dbReference type="ARBA" id="ARBA00023136"/>
    </source>
</evidence>
<feature type="transmembrane region" description="Helical" evidence="6">
    <location>
        <begin position="257"/>
        <end position="273"/>
    </location>
</feature>
<feature type="transmembrane region" description="Helical" evidence="6">
    <location>
        <begin position="82"/>
        <end position="103"/>
    </location>
</feature>
<organism evidence="8 9">
    <name type="scientific">Bordetella bronchiseptica (strain ATCC BAA-588 / NCTC 13252 / RB50)</name>
    <name type="common">Alcaligenes bronchisepticus</name>
    <dbReference type="NCBI Taxonomy" id="257310"/>
    <lineage>
        <taxon>Bacteria</taxon>
        <taxon>Pseudomonadati</taxon>
        <taxon>Pseudomonadota</taxon>
        <taxon>Betaproteobacteria</taxon>
        <taxon>Burkholderiales</taxon>
        <taxon>Alcaligenaceae</taxon>
        <taxon>Bordetella</taxon>
    </lineage>
</organism>
<evidence type="ECO:0000256" key="1">
    <source>
        <dbReference type="ARBA" id="ARBA00004141"/>
    </source>
</evidence>
<comment type="subcellular location">
    <subcellularLocation>
        <location evidence="1">Membrane</location>
        <topology evidence="1">Multi-pass membrane protein</topology>
    </subcellularLocation>
</comment>